<dbReference type="AlphaFoldDB" id="A0A133UBW0"/>
<name>A0A133UBW0_9EURY</name>
<keyword evidence="1" id="KW-0472">Membrane</keyword>
<gene>
    <name evidence="2" type="ORF">AKJ57_00295</name>
</gene>
<keyword evidence="1" id="KW-0812">Transmembrane</keyword>
<dbReference type="Proteomes" id="UP000070163">
    <property type="component" value="Unassembled WGS sequence"/>
</dbReference>
<keyword evidence="1" id="KW-1133">Transmembrane helix</keyword>
<organism evidence="2 3">
    <name type="scientific">candidate division MSBL1 archaeon SCGC-AAA259A05</name>
    <dbReference type="NCBI Taxonomy" id="1698259"/>
    <lineage>
        <taxon>Archaea</taxon>
        <taxon>Methanobacteriati</taxon>
        <taxon>Methanobacteriota</taxon>
        <taxon>candidate division MSBL1</taxon>
    </lineage>
</organism>
<proteinExistence type="predicted"/>
<comment type="caution">
    <text evidence="2">The sequence shown here is derived from an EMBL/GenBank/DDBJ whole genome shotgun (WGS) entry which is preliminary data.</text>
</comment>
<accession>A0A133UBW0</accession>
<keyword evidence="3" id="KW-1185">Reference proteome</keyword>
<reference evidence="2 3" key="1">
    <citation type="journal article" date="2016" name="Sci. Rep.">
        <title>Metabolic traits of an uncultured archaeal lineage -MSBL1- from brine pools of the Red Sea.</title>
        <authorList>
            <person name="Mwirichia R."/>
            <person name="Alam I."/>
            <person name="Rashid M."/>
            <person name="Vinu M."/>
            <person name="Ba-Alawi W."/>
            <person name="Anthony Kamau A."/>
            <person name="Kamanda Ngugi D."/>
            <person name="Goker M."/>
            <person name="Klenk H.P."/>
            <person name="Bajic V."/>
            <person name="Stingl U."/>
        </authorList>
    </citation>
    <scope>NUCLEOTIDE SEQUENCE [LARGE SCALE GENOMIC DNA]</scope>
    <source>
        <strain evidence="2">SCGC-AAA259A05</strain>
    </source>
</reference>
<evidence type="ECO:0000256" key="1">
    <source>
        <dbReference type="SAM" id="Phobius"/>
    </source>
</evidence>
<dbReference type="EMBL" id="LHXJ01000002">
    <property type="protein sequence ID" value="KXA91682.1"/>
    <property type="molecule type" value="Genomic_DNA"/>
</dbReference>
<protein>
    <submittedName>
        <fullName evidence="2">Uncharacterized protein</fullName>
    </submittedName>
</protein>
<evidence type="ECO:0000313" key="2">
    <source>
        <dbReference type="EMBL" id="KXA91682.1"/>
    </source>
</evidence>
<sequence length="147" mass="16482">MRREVYTGVLVIGLSIVISTMSYFYVFKGEKEIEIVSFEKKVDENLSSYLSLNVENYWVEGDAVLTNGAVNFVGPSDSFGIGRSCRVLMSIDNLGNRTIKVEIYLITGKFETEESPMDLDSRPVPILGGEETLYPSSFDFLLSCSYE</sequence>
<evidence type="ECO:0000313" key="3">
    <source>
        <dbReference type="Proteomes" id="UP000070163"/>
    </source>
</evidence>
<feature type="transmembrane region" description="Helical" evidence="1">
    <location>
        <begin position="6"/>
        <end position="27"/>
    </location>
</feature>